<dbReference type="CDD" id="cd04905">
    <property type="entry name" value="ACT_CM-PDT"/>
    <property type="match status" value="1"/>
</dbReference>
<evidence type="ECO:0000256" key="3">
    <source>
        <dbReference type="ARBA" id="ARBA00022679"/>
    </source>
</evidence>
<reference evidence="11 12" key="1">
    <citation type="submission" date="2017-07" db="EMBL/GenBank/DDBJ databases">
        <title>Phenotypical and genomic characterization of a clinical isolate of Shewanella bicestrii sp. nov. producing an extended-spectrum beta-lactamase and a new oxacillinase variant.</title>
        <authorList>
            <person name="Jousset A.B."/>
            <person name="Bonnin R.A."/>
            <person name="Girlich D."/>
            <person name="Dabos L."/>
            <person name="Potron A."/>
            <person name="Dortet L."/>
            <person name="Glaser P."/>
            <person name="Naas T."/>
        </authorList>
    </citation>
    <scope>NUCLEOTIDE SEQUENCE [LARGE SCALE GENOMIC DNA]</scope>
    <source>
        <strain evidence="11 12">JAB-1</strain>
    </source>
</reference>
<dbReference type="GO" id="GO:0005737">
    <property type="term" value="C:cytoplasm"/>
    <property type="evidence" value="ECO:0007669"/>
    <property type="project" value="InterPro"/>
</dbReference>
<dbReference type="KEGG" id="sbj:CF168_05815"/>
<keyword evidence="2" id="KW-0028">Amino-acid biosynthesis</keyword>
<dbReference type="InterPro" id="IPR036263">
    <property type="entry name" value="Chorismate_II_sf"/>
</dbReference>
<dbReference type="InterPro" id="IPR001086">
    <property type="entry name" value="Preph_deHydtase"/>
</dbReference>
<dbReference type="SUPFAM" id="SSF53850">
    <property type="entry name" value="Periplasmic binding protein-like II"/>
    <property type="match status" value="1"/>
</dbReference>
<keyword evidence="12" id="KW-1185">Reference proteome</keyword>
<name>A0A220UKJ8_9GAMM</name>
<dbReference type="UniPathway" id="UPA00121">
    <property type="reaction ID" value="UER00345"/>
</dbReference>
<dbReference type="InterPro" id="IPR010952">
    <property type="entry name" value="CM_P_1"/>
</dbReference>
<dbReference type="Gene3D" id="1.20.59.10">
    <property type="entry name" value="Chorismate mutase"/>
    <property type="match status" value="1"/>
</dbReference>
<dbReference type="Pfam" id="PF01817">
    <property type="entry name" value="CM_2"/>
    <property type="match status" value="1"/>
</dbReference>
<dbReference type="RefSeq" id="WP_089067274.1">
    <property type="nucleotide sequence ID" value="NZ_CP022358.1"/>
</dbReference>
<feature type="domain" description="Chorismate mutase" evidence="8">
    <location>
        <begin position="1"/>
        <end position="92"/>
    </location>
</feature>
<dbReference type="PROSITE" id="PS51671">
    <property type="entry name" value="ACT"/>
    <property type="match status" value="1"/>
</dbReference>
<dbReference type="GO" id="GO:0004664">
    <property type="term" value="F:prephenate dehydratase activity"/>
    <property type="evidence" value="ECO:0007669"/>
    <property type="project" value="UniProtKB-EC"/>
</dbReference>
<feature type="domain" description="ACT" evidence="10">
    <location>
        <begin position="300"/>
        <end position="377"/>
    </location>
</feature>
<dbReference type="NCBIfam" id="TIGR01797">
    <property type="entry name" value="CM_P_1"/>
    <property type="match status" value="1"/>
</dbReference>
<evidence type="ECO:0000259" key="10">
    <source>
        <dbReference type="PROSITE" id="PS51671"/>
    </source>
</evidence>
<dbReference type="Gene3D" id="3.40.190.10">
    <property type="entry name" value="Periplasmic binding protein-like II"/>
    <property type="match status" value="2"/>
</dbReference>
<dbReference type="Pfam" id="PF00800">
    <property type="entry name" value="PDT"/>
    <property type="match status" value="1"/>
</dbReference>
<protein>
    <submittedName>
        <fullName evidence="11">Chorismate mutase</fullName>
    </submittedName>
</protein>
<dbReference type="InterPro" id="IPR002912">
    <property type="entry name" value="ACT_dom"/>
</dbReference>
<comment type="pathway">
    <text evidence="1">Amino-acid biosynthesis; L-phenylalanine biosynthesis; phenylpyruvate from prephenate: step 1/1.</text>
</comment>
<dbReference type="GO" id="GO:0016740">
    <property type="term" value="F:transferase activity"/>
    <property type="evidence" value="ECO:0007669"/>
    <property type="project" value="UniProtKB-KW"/>
</dbReference>
<dbReference type="PANTHER" id="PTHR21022:SF19">
    <property type="entry name" value="PREPHENATE DEHYDRATASE-RELATED"/>
    <property type="match status" value="1"/>
</dbReference>
<dbReference type="Gene3D" id="3.20.20.70">
    <property type="entry name" value="Aldolase class I"/>
    <property type="match status" value="1"/>
</dbReference>
<dbReference type="Proteomes" id="UP000198367">
    <property type="component" value="Chromosome"/>
</dbReference>
<dbReference type="Gene3D" id="3.30.70.260">
    <property type="match status" value="1"/>
</dbReference>
<dbReference type="InterPro" id="IPR018528">
    <property type="entry name" value="Preph_deHydtase_CS"/>
</dbReference>
<dbReference type="InterPro" id="IPR036979">
    <property type="entry name" value="CM_dom_sf"/>
</dbReference>
<keyword evidence="3" id="KW-0808">Transferase</keyword>
<evidence type="ECO:0000259" key="8">
    <source>
        <dbReference type="PROSITE" id="PS51168"/>
    </source>
</evidence>
<dbReference type="GO" id="GO:0046417">
    <property type="term" value="P:chorismate metabolic process"/>
    <property type="evidence" value="ECO:0007669"/>
    <property type="project" value="InterPro"/>
</dbReference>
<comment type="catalytic activity">
    <reaction evidence="7">
        <text>prephenate + H(+) = 3-phenylpyruvate + CO2 + H2O</text>
        <dbReference type="Rhea" id="RHEA:21648"/>
        <dbReference type="ChEBI" id="CHEBI:15377"/>
        <dbReference type="ChEBI" id="CHEBI:15378"/>
        <dbReference type="ChEBI" id="CHEBI:16526"/>
        <dbReference type="ChEBI" id="CHEBI:18005"/>
        <dbReference type="ChEBI" id="CHEBI:29934"/>
        <dbReference type="EC" id="4.2.1.51"/>
    </reaction>
</comment>
<dbReference type="EMBL" id="CP022358">
    <property type="protein sequence ID" value="ASK68426.1"/>
    <property type="molecule type" value="Genomic_DNA"/>
</dbReference>
<feature type="domain" description="Prephenate dehydratase" evidence="9">
    <location>
        <begin position="106"/>
        <end position="286"/>
    </location>
</feature>
<evidence type="ECO:0000256" key="2">
    <source>
        <dbReference type="ARBA" id="ARBA00022605"/>
    </source>
</evidence>
<dbReference type="SUPFAM" id="SSF55021">
    <property type="entry name" value="ACT-like"/>
    <property type="match status" value="1"/>
</dbReference>
<keyword evidence="4" id="KW-0057">Aromatic amino acid biosynthesis</keyword>
<dbReference type="InterPro" id="IPR006218">
    <property type="entry name" value="DAHP1/KDSA"/>
</dbReference>
<proteinExistence type="predicted"/>
<dbReference type="InterPro" id="IPR002701">
    <property type="entry name" value="CM_II_prokaryot"/>
</dbReference>
<dbReference type="InterPro" id="IPR045865">
    <property type="entry name" value="ACT-like_dom_sf"/>
</dbReference>
<dbReference type="PROSITE" id="PS51171">
    <property type="entry name" value="PREPHENATE_DEHYDR_3"/>
    <property type="match status" value="1"/>
</dbReference>
<dbReference type="GO" id="GO:0009094">
    <property type="term" value="P:L-phenylalanine biosynthetic process"/>
    <property type="evidence" value="ECO:0007669"/>
    <property type="project" value="UniProtKB-UniPathway"/>
</dbReference>
<evidence type="ECO:0000313" key="11">
    <source>
        <dbReference type="EMBL" id="ASK68426.1"/>
    </source>
</evidence>
<dbReference type="SUPFAM" id="SSF51569">
    <property type="entry name" value="Aldolase"/>
    <property type="match status" value="1"/>
</dbReference>
<evidence type="ECO:0000259" key="9">
    <source>
        <dbReference type="PROSITE" id="PS51171"/>
    </source>
</evidence>
<evidence type="ECO:0000256" key="7">
    <source>
        <dbReference type="ARBA" id="ARBA00047848"/>
    </source>
</evidence>
<evidence type="ECO:0000256" key="4">
    <source>
        <dbReference type="ARBA" id="ARBA00023141"/>
    </source>
</evidence>
<dbReference type="AlphaFoldDB" id="A0A220UKJ8"/>
<dbReference type="PROSITE" id="PS51168">
    <property type="entry name" value="CHORISMATE_MUT_2"/>
    <property type="match status" value="1"/>
</dbReference>
<dbReference type="CDD" id="cd13631">
    <property type="entry name" value="PBP2_Ct-PDT_like"/>
    <property type="match status" value="1"/>
</dbReference>
<dbReference type="Pfam" id="PF00793">
    <property type="entry name" value="DAHP_synth_1"/>
    <property type="match status" value="1"/>
</dbReference>
<evidence type="ECO:0000256" key="1">
    <source>
        <dbReference type="ARBA" id="ARBA00004741"/>
    </source>
</evidence>
<dbReference type="PANTHER" id="PTHR21022">
    <property type="entry name" value="PREPHENATE DEHYDRATASE P PROTEIN"/>
    <property type="match status" value="1"/>
</dbReference>
<evidence type="ECO:0000256" key="5">
    <source>
        <dbReference type="ARBA" id="ARBA00023222"/>
    </source>
</evidence>
<dbReference type="FunFam" id="3.40.190.10:FF:000044">
    <property type="entry name" value="Chorismate mutase/prephenate dehydratase"/>
    <property type="match status" value="1"/>
</dbReference>
<dbReference type="PROSITE" id="PS00858">
    <property type="entry name" value="PREPHENATE_DEHYDR_2"/>
    <property type="match status" value="1"/>
</dbReference>
<dbReference type="SUPFAM" id="SSF48600">
    <property type="entry name" value="Chorismate mutase II"/>
    <property type="match status" value="1"/>
</dbReference>
<dbReference type="SMART" id="SM00830">
    <property type="entry name" value="CM_2"/>
    <property type="match status" value="1"/>
</dbReference>
<evidence type="ECO:0000256" key="6">
    <source>
        <dbReference type="ARBA" id="ARBA00023239"/>
    </source>
</evidence>
<keyword evidence="6" id="KW-0456">Lyase</keyword>
<dbReference type="GO" id="GO:0004106">
    <property type="term" value="F:chorismate mutase activity"/>
    <property type="evidence" value="ECO:0007669"/>
    <property type="project" value="InterPro"/>
</dbReference>
<accession>A0A220UKJ8</accession>
<sequence length="667" mass="73611">MQKPQPLNQTREQITHLDNELLSLLAERRRLSLEVARSKEVDVRPIRDTQREKELLARLVTAGREKGLDAHYVISLYQSIIEDSVLNQQAYLHGRANPETQKQQYCIAYLGARGSYSYLAASRYCQRRQVEMLDLGCQSFDEIVQAVESGHADYGFLPIENTSSGSINEVYDVLQHTSLSIVGETTIEVSHCLLGKPGSKLSDIKTVYAHPQPISQCSRYLSQHKDLRLEYCSSSAEAMEKVNQSADNSAAAIGSTEGGALYQLESIESGLANQKINQSRFIVVARKAVAVPEQLPAKTTLIMATGQKAGALVEALLVLKAHQLNMSKLESRPIPGTPWEEMFYLDIDANISSEAMQQGLKQLERITRFIKVLGCYPCETVKPTQLSNSQLLIEPNTSKAEVISTVSLDPSPYRFSKAYKAQASEIHCGPFTIGAGHIGAIAKITLSKSLLQQESSQAALSTFERRVKQLKEAGFQAVILDGCHSLASAEAIIPKLRQTLHQYDLLCVIAIEQATDMPLATGHADMLFLTGKQMFNQSLLTQAGTLPIPLFLERNDMASYEEFMAATETILSQGNQQLILCDSGIRTYNNANLPTLDLASLIQIKANSHLPIVINPCYAISEDALPLQTQGIKQLKADGLVLNCSLEEDKTHDSLALMSEVVRELYR</sequence>
<dbReference type="InterPro" id="IPR013785">
    <property type="entry name" value="Aldolase_TIM"/>
</dbReference>
<keyword evidence="5" id="KW-0584">Phenylalanine biosynthesis</keyword>
<organism evidence="11 12">
    <name type="scientific">Shewanella bicestrii</name>
    <dbReference type="NCBI Taxonomy" id="2018305"/>
    <lineage>
        <taxon>Bacteria</taxon>
        <taxon>Pseudomonadati</taxon>
        <taxon>Pseudomonadota</taxon>
        <taxon>Gammaproteobacteria</taxon>
        <taxon>Alteromonadales</taxon>
        <taxon>Shewanellaceae</taxon>
        <taxon>Shewanella</taxon>
    </lineage>
</organism>
<evidence type="ECO:0000313" key="12">
    <source>
        <dbReference type="Proteomes" id="UP000198367"/>
    </source>
</evidence>
<gene>
    <name evidence="11" type="ORF">CF168_05815</name>
</gene>